<protein>
    <submittedName>
        <fullName evidence="1">Uncharacterized protein</fullName>
    </submittedName>
</protein>
<gene>
    <name evidence="1" type="ORF">H9Q80_12110</name>
</gene>
<dbReference type="KEGG" id="ehn:H9Q80_12110"/>
<reference evidence="1 2" key="1">
    <citation type="submission" date="2020-08" db="EMBL/GenBank/DDBJ databases">
        <authorList>
            <person name="Liu C."/>
            <person name="Sun Q."/>
        </authorList>
    </citation>
    <scope>NUCLEOTIDE SEQUENCE [LARGE SCALE GENOMIC DNA]</scope>
    <source>
        <strain evidence="1 2">NSJ-61</strain>
    </source>
</reference>
<evidence type="ECO:0000313" key="1">
    <source>
        <dbReference type="EMBL" id="QNM11011.1"/>
    </source>
</evidence>
<keyword evidence="2" id="KW-1185">Reference proteome</keyword>
<dbReference type="EMBL" id="CP060636">
    <property type="protein sequence ID" value="QNM11011.1"/>
    <property type="molecule type" value="Genomic_DNA"/>
</dbReference>
<dbReference type="AlphaFoldDB" id="A0A7G9GJM9"/>
<accession>A0A7G9GJM9</accession>
<proteinExistence type="predicted"/>
<organism evidence="1 2">
    <name type="scientific">[Eubacterium] hominis</name>
    <dbReference type="NCBI Taxonomy" id="2764325"/>
    <lineage>
        <taxon>Bacteria</taxon>
        <taxon>Bacillati</taxon>
        <taxon>Bacillota</taxon>
        <taxon>Erysipelotrichia</taxon>
        <taxon>Erysipelotrichales</taxon>
        <taxon>Erysipelotrichaceae</taxon>
        <taxon>Amedibacillus</taxon>
    </lineage>
</organism>
<dbReference type="Proteomes" id="UP000515856">
    <property type="component" value="Chromosome"/>
</dbReference>
<evidence type="ECO:0000313" key="2">
    <source>
        <dbReference type="Proteomes" id="UP000515856"/>
    </source>
</evidence>
<dbReference type="RefSeq" id="WP_158552343.1">
    <property type="nucleotide sequence ID" value="NZ_CP060636.1"/>
</dbReference>
<sequence length="50" mass="5829">MTEEKKKVRKRFLPYTDDIIAKCLFIGDDENSSYIRNSNCEVALDNGKKM</sequence>
<name>A0A7G9GJM9_9FIRM</name>